<keyword evidence="3" id="KW-1185">Reference proteome</keyword>
<evidence type="ECO:0000313" key="3">
    <source>
        <dbReference type="Proteomes" id="UP000607653"/>
    </source>
</evidence>
<dbReference type="PANTHER" id="PTHR33641:SF15">
    <property type="entry name" value="AVR9_CF-9 RAPIDLY ELICITED PROTEIN"/>
    <property type="match status" value="1"/>
</dbReference>
<dbReference type="Proteomes" id="UP000607653">
    <property type="component" value="Unassembled WGS sequence"/>
</dbReference>
<name>A0A822X9B5_NELNU</name>
<proteinExistence type="predicted"/>
<evidence type="ECO:0000313" key="2">
    <source>
        <dbReference type="EMBL" id="DAD18054.1"/>
    </source>
</evidence>
<accession>A0A822X9B5</accession>
<sequence>MMSIFSSFEALCAEFLGQTVGFSSAPFMAEMKLKGDLRSGSIKETEKKNKEANSLPPMHGKAGEQRKQHKQPRFALELDGLNGFETIIPY</sequence>
<organism evidence="2 3">
    <name type="scientific">Nelumbo nucifera</name>
    <name type="common">Sacred lotus</name>
    <dbReference type="NCBI Taxonomy" id="4432"/>
    <lineage>
        <taxon>Eukaryota</taxon>
        <taxon>Viridiplantae</taxon>
        <taxon>Streptophyta</taxon>
        <taxon>Embryophyta</taxon>
        <taxon>Tracheophyta</taxon>
        <taxon>Spermatophyta</taxon>
        <taxon>Magnoliopsida</taxon>
        <taxon>Proteales</taxon>
        <taxon>Nelumbonaceae</taxon>
        <taxon>Nelumbo</taxon>
    </lineage>
</organism>
<gene>
    <name evidence="2" type="ORF">HUJ06_019517</name>
</gene>
<evidence type="ECO:0000256" key="1">
    <source>
        <dbReference type="SAM" id="MobiDB-lite"/>
    </source>
</evidence>
<feature type="region of interest" description="Disordered" evidence="1">
    <location>
        <begin position="39"/>
        <end position="71"/>
    </location>
</feature>
<dbReference type="EMBL" id="DUZY01000001">
    <property type="protein sequence ID" value="DAD18054.1"/>
    <property type="molecule type" value="Genomic_DNA"/>
</dbReference>
<dbReference type="AlphaFoldDB" id="A0A822X9B5"/>
<comment type="caution">
    <text evidence="2">The sequence shown here is derived from an EMBL/GenBank/DDBJ whole genome shotgun (WGS) entry which is preliminary data.</text>
</comment>
<dbReference type="PANTHER" id="PTHR33641">
    <property type="entry name" value="OS06G0133500 PROTEIN"/>
    <property type="match status" value="1"/>
</dbReference>
<reference evidence="2 3" key="1">
    <citation type="journal article" date="2020" name="Mol. Biol. Evol.">
        <title>Distinct Expression and Methylation Patterns for Genes with Different Fates following a Single Whole-Genome Duplication in Flowering Plants.</title>
        <authorList>
            <person name="Shi T."/>
            <person name="Rahmani R.S."/>
            <person name="Gugger P.F."/>
            <person name="Wang M."/>
            <person name="Li H."/>
            <person name="Zhang Y."/>
            <person name="Li Z."/>
            <person name="Wang Q."/>
            <person name="Van de Peer Y."/>
            <person name="Marchal K."/>
            <person name="Chen J."/>
        </authorList>
    </citation>
    <scope>NUCLEOTIDE SEQUENCE [LARGE SCALE GENOMIC DNA]</scope>
    <source>
        <tissue evidence="2">Leaf</tissue>
    </source>
</reference>
<feature type="compositionally biased region" description="Basic and acidic residues" evidence="1">
    <location>
        <begin position="39"/>
        <end position="51"/>
    </location>
</feature>
<protein>
    <submittedName>
        <fullName evidence="2">Uncharacterized protein</fullName>
    </submittedName>
</protein>